<dbReference type="PANTHER" id="PTHR33992">
    <property type="entry name" value="RIBONUCLEASE P PROTEIN COMPONENT"/>
    <property type="match status" value="1"/>
</dbReference>
<evidence type="ECO:0000256" key="2">
    <source>
        <dbReference type="ARBA" id="ARBA00022722"/>
    </source>
</evidence>
<accession>A0A1I0QRM5</accession>
<dbReference type="RefSeq" id="WP_092454285.1">
    <property type="nucleotide sequence ID" value="NZ_FOJI01000009.1"/>
</dbReference>
<evidence type="ECO:0000256" key="3">
    <source>
        <dbReference type="ARBA" id="ARBA00022759"/>
    </source>
</evidence>
<evidence type="ECO:0000256" key="1">
    <source>
        <dbReference type="ARBA" id="ARBA00022694"/>
    </source>
</evidence>
<dbReference type="GO" id="GO:0030677">
    <property type="term" value="C:ribonuclease P complex"/>
    <property type="evidence" value="ECO:0007669"/>
    <property type="project" value="TreeGrafter"/>
</dbReference>
<dbReference type="Pfam" id="PF00825">
    <property type="entry name" value="Ribonuclease_P"/>
    <property type="match status" value="1"/>
</dbReference>
<name>A0A1I0QRM5_9FIRM</name>
<dbReference type="GO" id="GO:0001682">
    <property type="term" value="P:tRNA 5'-leader removal"/>
    <property type="evidence" value="ECO:0007669"/>
    <property type="project" value="UniProtKB-UniRule"/>
</dbReference>
<dbReference type="NCBIfam" id="TIGR00188">
    <property type="entry name" value="rnpA"/>
    <property type="match status" value="1"/>
</dbReference>
<dbReference type="STRING" id="99656.SAMN05421659_10911"/>
<evidence type="ECO:0000256" key="7">
    <source>
        <dbReference type="NCBIfam" id="TIGR00188"/>
    </source>
</evidence>
<organism evidence="8 9">
    <name type="scientific">[Clostridium] fimetarium</name>
    <dbReference type="NCBI Taxonomy" id="99656"/>
    <lineage>
        <taxon>Bacteria</taxon>
        <taxon>Bacillati</taxon>
        <taxon>Bacillota</taxon>
        <taxon>Clostridia</taxon>
        <taxon>Lachnospirales</taxon>
        <taxon>Lachnospiraceae</taxon>
    </lineage>
</organism>
<dbReference type="InterPro" id="IPR014721">
    <property type="entry name" value="Ribsml_uS5_D2-typ_fold_subgr"/>
</dbReference>
<sequence>MKFENFETLKKNTDFRMVYNKKGSYANKLLVMYILQNGTDMNRIGISVSKKVGNSIVRHRLTRLIRESIRLDSDRIKRGYDIVIVARVGLKDKNYFETRDAVLHLLRLHKLLIGKDF</sequence>
<dbReference type="AlphaFoldDB" id="A0A1I0QRM5"/>
<dbReference type="SUPFAM" id="SSF54211">
    <property type="entry name" value="Ribosomal protein S5 domain 2-like"/>
    <property type="match status" value="1"/>
</dbReference>
<dbReference type="InterPro" id="IPR000100">
    <property type="entry name" value="RNase_P"/>
</dbReference>
<dbReference type="PANTHER" id="PTHR33992:SF1">
    <property type="entry name" value="RIBONUCLEASE P PROTEIN COMPONENT"/>
    <property type="match status" value="1"/>
</dbReference>
<gene>
    <name evidence="6" type="primary">rnpA</name>
    <name evidence="8" type="ORF">SAMN05421659_10911</name>
</gene>
<keyword evidence="5 6" id="KW-0694">RNA-binding</keyword>
<proteinExistence type="inferred from homology"/>
<evidence type="ECO:0000256" key="6">
    <source>
        <dbReference type="HAMAP-Rule" id="MF_00227"/>
    </source>
</evidence>
<dbReference type="EC" id="3.1.26.5" evidence="6 7"/>
<keyword evidence="2 6" id="KW-0540">Nuclease</keyword>
<evidence type="ECO:0000256" key="5">
    <source>
        <dbReference type="ARBA" id="ARBA00022884"/>
    </source>
</evidence>
<evidence type="ECO:0000313" key="9">
    <source>
        <dbReference type="Proteomes" id="UP000199701"/>
    </source>
</evidence>
<dbReference type="InterPro" id="IPR020568">
    <property type="entry name" value="Ribosomal_Su5_D2-typ_SF"/>
</dbReference>
<keyword evidence="9" id="KW-1185">Reference proteome</keyword>
<keyword evidence="1 6" id="KW-0819">tRNA processing</keyword>
<keyword evidence="4 6" id="KW-0378">Hydrolase</keyword>
<dbReference type="Gene3D" id="3.30.230.10">
    <property type="match status" value="1"/>
</dbReference>
<comment type="catalytic activity">
    <reaction evidence="6">
        <text>Endonucleolytic cleavage of RNA, removing 5'-extranucleotides from tRNA precursor.</text>
        <dbReference type="EC" id="3.1.26.5"/>
    </reaction>
</comment>
<evidence type="ECO:0000313" key="8">
    <source>
        <dbReference type="EMBL" id="SEW29971.1"/>
    </source>
</evidence>
<evidence type="ECO:0000256" key="4">
    <source>
        <dbReference type="ARBA" id="ARBA00022801"/>
    </source>
</evidence>
<comment type="function">
    <text evidence="6">RNaseP catalyzes the removal of the 5'-leader sequence from pre-tRNA to produce the mature 5'-terminus. It can also cleave other RNA substrates such as 4.5S RNA. The protein component plays an auxiliary but essential role in vivo by binding to the 5'-leader sequence and broadening the substrate specificity of the ribozyme.</text>
</comment>
<protein>
    <recommendedName>
        <fullName evidence="6 7">Ribonuclease P protein component</fullName>
        <shortName evidence="6">RNase P protein</shortName>
        <shortName evidence="6">RNaseP protein</shortName>
        <ecNumber evidence="6 7">3.1.26.5</ecNumber>
    </recommendedName>
    <alternativeName>
        <fullName evidence="6">Protein C5</fullName>
    </alternativeName>
</protein>
<comment type="similarity">
    <text evidence="6">Belongs to the RnpA family.</text>
</comment>
<dbReference type="GO" id="GO:0004526">
    <property type="term" value="F:ribonuclease P activity"/>
    <property type="evidence" value="ECO:0007669"/>
    <property type="project" value="UniProtKB-UniRule"/>
</dbReference>
<dbReference type="GO" id="GO:0000049">
    <property type="term" value="F:tRNA binding"/>
    <property type="evidence" value="ECO:0007669"/>
    <property type="project" value="UniProtKB-UniRule"/>
</dbReference>
<dbReference type="HAMAP" id="MF_00227">
    <property type="entry name" value="RNase_P"/>
    <property type="match status" value="1"/>
</dbReference>
<reference evidence="8 9" key="1">
    <citation type="submission" date="2016-10" db="EMBL/GenBank/DDBJ databases">
        <authorList>
            <person name="de Groot N.N."/>
        </authorList>
    </citation>
    <scope>NUCLEOTIDE SEQUENCE [LARGE SCALE GENOMIC DNA]</scope>
    <source>
        <strain evidence="8 9">DSM 9179</strain>
    </source>
</reference>
<comment type="subunit">
    <text evidence="6">Consists of a catalytic RNA component (M1 or rnpB) and a protein subunit.</text>
</comment>
<dbReference type="OrthoDB" id="9810867at2"/>
<dbReference type="Proteomes" id="UP000199701">
    <property type="component" value="Unassembled WGS sequence"/>
</dbReference>
<dbReference type="EMBL" id="FOJI01000009">
    <property type="protein sequence ID" value="SEW29971.1"/>
    <property type="molecule type" value="Genomic_DNA"/>
</dbReference>
<dbReference type="GO" id="GO:0042781">
    <property type="term" value="F:3'-tRNA processing endoribonuclease activity"/>
    <property type="evidence" value="ECO:0007669"/>
    <property type="project" value="TreeGrafter"/>
</dbReference>
<keyword evidence="3 6" id="KW-0255">Endonuclease</keyword>